<geneLocation type="plasmid" evidence="2">
    <name>unnamed1</name>
</geneLocation>
<protein>
    <submittedName>
        <fullName evidence="2">Uncharacterized protein</fullName>
    </submittedName>
</protein>
<keyword evidence="2" id="KW-0614">Plasmid</keyword>
<name>A0A1B2ERT2_9HYPH</name>
<evidence type="ECO:0000256" key="1">
    <source>
        <dbReference type="SAM" id="MobiDB-lite"/>
    </source>
</evidence>
<dbReference type="EMBL" id="CP016617">
    <property type="protein sequence ID" value="ANY82667.1"/>
    <property type="molecule type" value="Genomic_DNA"/>
</dbReference>
<reference evidence="2" key="1">
    <citation type="submission" date="2016-07" db="EMBL/GenBank/DDBJ databases">
        <title>Microvirga ossetica sp. nov. a new species of rhizobia isolated from root nodules of the legume species Vicia alpestris Steven originated from North Ossetia region in the Caucasus.</title>
        <authorList>
            <person name="Safronova V.I."/>
            <person name="Kuznetsova I.G."/>
            <person name="Sazanova A.L."/>
            <person name="Belimov A."/>
            <person name="Andronov E."/>
            <person name="Osledkin Y.S."/>
            <person name="Onishchuk O.P."/>
            <person name="Kurchak O.N."/>
            <person name="Shaposhnikov A.I."/>
            <person name="Willems A."/>
            <person name="Tikhonovich I.A."/>
        </authorList>
    </citation>
    <scope>NUCLEOTIDE SEQUENCE [LARGE SCALE GENOMIC DNA]</scope>
    <source>
        <strain evidence="2">V5/3M</strain>
        <plasmid evidence="2">unnamed1</plasmid>
    </source>
</reference>
<proteinExistence type="predicted"/>
<dbReference type="AlphaFoldDB" id="A0A1B2ERT2"/>
<accession>A0A1B2ERT2</accession>
<feature type="region of interest" description="Disordered" evidence="1">
    <location>
        <begin position="30"/>
        <end position="51"/>
    </location>
</feature>
<sequence length="132" mass="14052">MHDDCARTIRHRIDLEQGVPLNILAGTRRSGQQLKRPRVSTGGSALSRTLDGYSDKPTASKKWDTELLALTGALIGVALGCAHEINEAISHNMSEVEPFAQILAEITAAALTSAALFAAASAICNQWRLASV</sequence>
<gene>
    <name evidence="2" type="ORF">BB934_30870</name>
</gene>
<evidence type="ECO:0000313" key="2">
    <source>
        <dbReference type="EMBL" id="ANY82667.1"/>
    </source>
</evidence>
<organism evidence="2">
    <name type="scientific">Microvirga ossetica</name>
    <dbReference type="NCBI Taxonomy" id="1882682"/>
    <lineage>
        <taxon>Bacteria</taxon>
        <taxon>Pseudomonadati</taxon>
        <taxon>Pseudomonadota</taxon>
        <taxon>Alphaproteobacteria</taxon>
        <taxon>Hyphomicrobiales</taxon>
        <taxon>Methylobacteriaceae</taxon>
        <taxon>Microvirga</taxon>
    </lineage>
</organism>
<dbReference type="KEGG" id="moc:BB934_30870"/>